<feature type="binding site" description="covalent" evidence="10">
    <location>
        <position position="124"/>
    </location>
    <ligand>
        <name>heme</name>
        <dbReference type="ChEBI" id="CHEBI:30413"/>
    </ligand>
</feature>
<organism evidence="12 13">
    <name type="scientific">Pseudobacteriovorax antillogorgiicola</name>
    <dbReference type="NCBI Taxonomy" id="1513793"/>
    <lineage>
        <taxon>Bacteria</taxon>
        <taxon>Pseudomonadati</taxon>
        <taxon>Bdellovibrionota</taxon>
        <taxon>Oligoflexia</taxon>
        <taxon>Oligoflexales</taxon>
        <taxon>Pseudobacteriovoracaceae</taxon>
        <taxon>Pseudobacteriovorax</taxon>
    </lineage>
</organism>
<dbReference type="PANTHER" id="PTHR34128:SF2">
    <property type="entry name" value="CYTOCHROME C-TYPE BIOGENESIS PROTEIN CCME HOMOLOG, MITOCHONDRIAL"/>
    <property type="match status" value="1"/>
</dbReference>
<evidence type="ECO:0000256" key="11">
    <source>
        <dbReference type="SAM" id="Phobius"/>
    </source>
</evidence>
<evidence type="ECO:0000256" key="9">
    <source>
        <dbReference type="ARBA" id="ARBA00023136"/>
    </source>
</evidence>
<keyword evidence="13" id="KW-1185">Reference proteome</keyword>
<sequence length="152" mass="16908">MKQSYLKWIIGVFVIIVAAAAGSMLNFGDNVVYFYTPKEALAQSDELSVKTIKVGGMVKAGSVDWQPTDIKLAFTLSDMKGSEITINHNGTPPDMFKENQGVVVEGRISSDGKQMVAKRLMVKHSEEYKKPDDHSSMNKALLEESIFKNEKY</sequence>
<dbReference type="RefSeq" id="WP_132319314.1">
    <property type="nucleotide sequence ID" value="NZ_FWZT01000009.1"/>
</dbReference>
<dbReference type="Proteomes" id="UP000192907">
    <property type="component" value="Unassembled WGS sequence"/>
</dbReference>
<evidence type="ECO:0000256" key="4">
    <source>
        <dbReference type="ARBA" id="ARBA00022723"/>
    </source>
</evidence>
<dbReference type="GO" id="GO:0017003">
    <property type="term" value="P:protein-heme linkage"/>
    <property type="evidence" value="ECO:0007669"/>
    <property type="project" value="InterPro"/>
</dbReference>
<evidence type="ECO:0000256" key="6">
    <source>
        <dbReference type="ARBA" id="ARBA00022968"/>
    </source>
</evidence>
<dbReference type="SUPFAM" id="SSF82093">
    <property type="entry name" value="Heme chaperone CcmE"/>
    <property type="match status" value="1"/>
</dbReference>
<dbReference type="EMBL" id="FWZT01000009">
    <property type="protein sequence ID" value="SMF29566.1"/>
    <property type="molecule type" value="Genomic_DNA"/>
</dbReference>
<feature type="binding site" description="axial binding residue" evidence="10">
    <location>
        <position position="128"/>
    </location>
    <ligand>
        <name>heme</name>
        <dbReference type="ChEBI" id="CHEBI:30413"/>
    </ligand>
    <ligandPart>
        <name>Fe</name>
        <dbReference type="ChEBI" id="CHEBI:18248"/>
    </ligandPart>
</feature>
<reference evidence="13" key="1">
    <citation type="submission" date="2017-04" db="EMBL/GenBank/DDBJ databases">
        <authorList>
            <person name="Varghese N."/>
            <person name="Submissions S."/>
        </authorList>
    </citation>
    <scope>NUCLEOTIDE SEQUENCE [LARGE SCALE GENOMIC DNA]</scope>
    <source>
        <strain evidence="13">RKEM611</strain>
    </source>
</reference>
<gene>
    <name evidence="12" type="ORF">SAMN06296036_109117</name>
</gene>
<dbReference type="PANTHER" id="PTHR34128">
    <property type="entry name" value="CYTOCHROME C-TYPE BIOGENESIS PROTEIN CCME HOMOLOG, MITOCHONDRIAL"/>
    <property type="match status" value="1"/>
</dbReference>
<dbReference type="InterPro" id="IPR012340">
    <property type="entry name" value="NA-bd_OB-fold"/>
</dbReference>
<evidence type="ECO:0000256" key="5">
    <source>
        <dbReference type="ARBA" id="ARBA00022748"/>
    </source>
</evidence>
<evidence type="ECO:0000256" key="7">
    <source>
        <dbReference type="ARBA" id="ARBA00022989"/>
    </source>
</evidence>
<keyword evidence="6" id="KW-0735">Signal-anchor</keyword>
<dbReference type="STRING" id="1513793.SAMN06296036_109117"/>
<dbReference type="GO" id="GO:0046872">
    <property type="term" value="F:metal ion binding"/>
    <property type="evidence" value="ECO:0007669"/>
    <property type="project" value="UniProtKB-KW"/>
</dbReference>
<evidence type="ECO:0000256" key="3">
    <source>
        <dbReference type="ARBA" id="ARBA00022692"/>
    </source>
</evidence>
<dbReference type="InterPro" id="IPR036127">
    <property type="entry name" value="CcmE-like_sf"/>
</dbReference>
<evidence type="ECO:0000313" key="13">
    <source>
        <dbReference type="Proteomes" id="UP000192907"/>
    </source>
</evidence>
<dbReference type="GO" id="GO:0005886">
    <property type="term" value="C:plasma membrane"/>
    <property type="evidence" value="ECO:0007669"/>
    <property type="project" value="InterPro"/>
</dbReference>
<dbReference type="GO" id="GO:0017004">
    <property type="term" value="P:cytochrome complex assembly"/>
    <property type="evidence" value="ECO:0007669"/>
    <property type="project" value="UniProtKB-KW"/>
</dbReference>
<dbReference type="InterPro" id="IPR004329">
    <property type="entry name" value="CcmE"/>
</dbReference>
<keyword evidence="3 11" id="KW-0812">Transmembrane</keyword>
<dbReference type="GO" id="GO:0020037">
    <property type="term" value="F:heme binding"/>
    <property type="evidence" value="ECO:0007669"/>
    <property type="project" value="InterPro"/>
</dbReference>
<proteinExistence type="predicted"/>
<evidence type="ECO:0000256" key="8">
    <source>
        <dbReference type="ARBA" id="ARBA00023004"/>
    </source>
</evidence>
<dbReference type="Pfam" id="PF03100">
    <property type="entry name" value="CcmE"/>
    <property type="match status" value="1"/>
</dbReference>
<evidence type="ECO:0000256" key="1">
    <source>
        <dbReference type="ARBA" id="ARBA00004370"/>
    </source>
</evidence>
<keyword evidence="5" id="KW-0201">Cytochrome c-type biogenesis</keyword>
<feature type="transmembrane region" description="Helical" evidence="11">
    <location>
        <begin position="6"/>
        <end position="28"/>
    </location>
</feature>
<evidence type="ECO:0000313" key="12">
    <source>
        <dbReference type="EMBL" id="SMF29566.1"/>
    </source>
</evidence>
<keyword evidence="9 11" id="KW-0472">Membrane</keyword>
<dbReference type="OrthoDB" id="9793584at2"/>
<evidence type="ECO:0000256" key="2">
    <source>
        <dbReference type="ARBA" id="ARBA00022617"/>
    </source>
</evidence>
<dbReference type="AlphaFoldDB" id="A0A1Y6C033"/>
<dbReference type="Gene3D" id="2.40.50.140">
    <property type="entry name" value="Nucleic acid-binding proteins"/>
    <property type="match status" value="1"/>
</dbReference>
<protein>
    <submittedName>
        <fullName evidence="12">Cytochrome c-type biogenesis protein CcmE</fullName>
    </submittedName>
</protein>
<keyword evidence="7 11" id="KW-1133">Transmembrane helix</keyword>
<accession>A0A1Y6C033</accession>
<keyword evidence="8 10" id="KW-0408">Iron</keyword>
<keyword evidence="2 10" id="KW-0349">Heme</keyword>
<keyword evidence="4 10" id="KW-0479">Metal-binding</keyword>
<evidence type="ECO:0000256" key="10">
    <source>
        <dbReference type="PIRSR" id="PIRSR604329-50"/>
    </source>
</evidence>
<comment type="subcellular location">
    <subcellularLocation>
        <location evidence="1">Membrane</location>
    </subcellularLocation>
</comment>
<name>A0A1Y6C033_9BACT</name>